<evidence type="ECO:0008006" key="3">
    <source>
        <dbReference type="Google" id="ProtNLM"/>
    </source>
</evidence>
<dbReference type="Proteomes" id="UP000279271">
    <property type="component" value="Unassembled WGS sequence"/>
</dbReference>
<protein>
    <recommendedName>
        <fullName evidence="3">DCD domain-containing protein</fullName>
    </recommendedName>
</protein>
<evidence type="ECO:0000313" key="2">
    <source>
        <dbReference type="Proteomes" id="UP000279271"/>
    </source>
</evidence>
<sequence length="287" mass="32326">MQSAHRRGKKRKPEADLEAERSLYASFATAANSVSQLYSLALGQQARYRDEGARQSLRWRVLDVRRRSTKRPCHPGAEFNAPDLLSYNPASSLARAACEVRWRATGYLTRPNILQGSNAGDLEAQRQRVSSRFEGWPGSRLIPSGAQARAAPCPFSCPGRMFATSAGAIRKCLEACVFASNRPLDTQGVQPGWVGLLHDKGRRVIYGLYQVESMGTNLDPSFGPTLVCQARVRPVRMFRPLPEDVFLLVHGWKRDHGTGLALEYFRRDLSPAQTEALWRLWEFWDRH</sequence>
<organism evidence="1 2">
    <name type="scientific">Auxenochlorella protothecoides</name>
    <name type="common">Green microalga</name>
    <name type="synonym">Chlorella protothecoides</name>
    <dbReference type="NCBI Taxonomy" id="3075"/>
    <lineage>
        <taxon>Eukaryota</taxon>
        <taxon>Viridiplantae</taxon>
        <taxon>Chlorophyta</taxon>
        <taxon>core chlorophytes</taxon>
        <taxon>Trebouxiophyceae</taxon>
        <taxon>Chlorellales</taxon>
        <taxon>Chlorellaceae</taxon>
        <taxon>Auxenochlorella</taxon>
    </lineage>
</organism>
<gene>
    <name evidence="1" type="ORF">APUTEX25_002679</name>
</gene>
<dbReference type="EMBL" id="QOKY01000184">
    <property type="protein sequence ID" value="RMZ54102.1"/>
    <property type="molecule type" value="Genomic_DNA"/>
</dbReference>
<evidence type="ECO:0000313" key="1">
    <source>
        <dbReference type="EMBL" id="RMZ54102.1"/>
    </source>
</evidence>
<dbReference type="AlphaFoldDB" id="A0A3M7KXN8"/>
<proteinExistence type="predicted"/>
<reference evidence="2" key="1">
    <citation type="journal article" date="2018" name="Algal Res.">
        <title>Characterization of plant carbon substrate utilization by Auxenochlorella protothecoides.</title>
        <authorList>
            <person name="Vogler B.W."/>
            <person name="Starkenburg S.R."/>
            <person name="Sudasinghe N."/>
            <person name="Schambach J.Y."/>
            <person name="Rollin J.A."/>
            <person name="Pattathil S."/>
            <person name="Barry A.N."/>
        </authorList>
    </citation>
    <scope>NUCLEOTIDE SEQUENCE [LARGE SCALE GENOMIC DNA]</scope>
    <source>
        <strain evidence="2">UTEX 25</strain>
    </source>
</reference>
<comment type="caution">
    <text evidence="1">The sequence shown here is derived from an EMBL/GenBank/DDBJ whole genome shotgun (WGS) entry which is preliminary data.</text>
</comment>
<accession>A0A3M7KXN8</accession>
<name>A0A3M7KXN8_AUXPR</name>